<sequence length="109" mass="12243">MGNAEIWMMIVGVSIVSILPRILPVAFFSRFTFPEVLKEWLSYIAPAVLAALTALSVLVPQGVIDFSLKNHYLWAFIPTIIVAVKTRSLFFTLLTGISVMAIIYNFFIF</sequence>
<dbReference type="EMBL" id="FQWY01000006">
    <property type="protein sequence ID" value="SHG56038.1"/>
    <property type="molecule type" value="Genomic_DNA"/>
</dbReference>
<dbReference type="RefSeq" id="WP_073089516.1">
    <property type="nucleotide sequence ID" value="NZ_FQWY01000006.1"/>
</dbReference>
<evidence type="ECO:0000256" key="1">
    <source>
        <dbReference type="SAM" id="Phobius"/>
    </source>
</evidence>
<dbReference type="AlphaFoldDB" id="A0A1M5KTE0"/>
<keyword evidence="1" id="KW-1133">Transmembrane helix</keyword>
<evidence type="ECO:0000313" key="2">
    <source>
        <dbReference type="EMBL" id="SHG56038.1"/>
    </source>
</evidence>
<accession>A0A1M5KTE0</accession>
<reference evidence="3" key="1">
    <citation type="submission" date="2016-11" db="EMBL/GenBank/DDBJ databases">
        <authorList>
            <person name="Varghese N."/>
            <person name="Submissions S."/>
        </authorList>
    </citation>
    <scope>NUCLEOTIDE SEQUENCE [LARGE SCALE GENOMIC DNA]</scope>
    <source>
        <strain evidence="3">DSM 11003</strain>
    </source>
</reference>
<keyword evidence="1" id="KW-0812">Transmembrane</keyword>
<keyword evidence="3" id="KW-1185">Reference proteome</keyword>
<dbReference type="STRING" id="1123382.SAMN02745221_00464"/>
<dbReference type="Pfam" id="PF05437">
    <property type="entry name" value="AzlD"/>
    <property type="match status" value="1"/>
</dbReference>
<protein>
    <submittedName>
        <fullName evidence="2">Branched-chain amino acid transport protein</fullName>
    </submittedName>
</protein>
<name>A0A1M5KTE0_9FIRM</name>
<feature type="transmembrane region" description="Helical" evidence="1">
    <location>
        <begin position="71"/>
        <end position="104"/>
    </location>
</feature>
<dbReference type="Proteomes" id="UP000242329">
    <property type="component" value="Unassembled WGS sequence"/>
</dbReference>
<feature type="transmembrane region" description="Helical" evidence="1">
    <location>
        <begin position="40"/>
        <end position="59"/>
    </location>
</feature>
<organism evidence="2 3">
    <name type="scientific">Thermosyntropha lipolytica DSM 11003</name>
    <dbReference type="NCBI Taxonomy" id="1123382"/>
    <lineage>
        <taxon>Bacteria</taxon>
        <taxon>Bacillati</taxon>
        <taxon>Bacillota</taxon>
        <taxon>Clostridia</taxon>
        <taxon>Eubacteriales</taxon>
        <taxon>Syntrophomonadaceae</taxon>
        <taxon>Thermosyntropha</taxon>
    </lineage>
</organism>
<dbReference type="OrthoDB" id="9811308at2"/>
<evidence type="ECO:0000313" key="3">
    <source>
        <dbReference type="Proteomes" id="UP000242329"/>
    </source>
</evidence>
<gene>
    <name evidence="2" type="ORF">SAMN02745221_00464</name>
</gene>
<dbReference type="InterPro" id="IPR008407">
    <property type="entry name" value="Brnchd-chn_aa_trnsp_AzlD"/>
</dbReference>
<keyword evidence="1" id="KW-0472">Membrane</keyword>
<feature type="transmembrane region" description="Helical" evidence="1">
    <location>
        <begin position="6"/>
        <end position="28"/>
    </location>
</feature>
<proteinExistence type="predicted"/>